<sequence length="124" mass="14974">MARYDTYPVHERNRKPISIGLDHPEYRRIHWFVNQHPHTMRSASENTQYVRRLFDEAGTDFLEWFQLAVDNWMATEGRYCEKNIVREFQANMKAIAKLLKALQETEAKYPRPYPPPYQARFVKR</sequence>
<gene>
    <name evidence="1" type="ORF">GO755_40075</name>
</gene>
<protein>
    <submittedName>
        <fullName evidence="1">Uncharacterized protein</fullName>
    </submittedName>
</protein>
<evidence type="ECO:0000313" key="1">
    <source>
        <dbReference type="EMBL" id="MVM36275.1"/>
    </source>
</evidence>
<dbReference type="AlphaFoldDB" id="A0A7K1SR32"/>
<reference evidence="1 2" key="1">
    <citation type="submission" date="2019-12" db="EMBL/GenBank/DDBJ databases">
        <title>Spirosoma sp. HMF4905 genome sequencing and assembly.</title>
        <authorList>
            <person name="Kang H."/>
            <person name="Cha I."/>
            <person name="Kim H."/>
            <person name="Joh K."/>
        </authorList>
    </citation>
    <scope>NUCLEOTIDE SEQUENCE [LARGE SCALE GENOMIC DNA]</scope>
    <source>
        <strain evidence="1 2">HMF4905</strain>
    </source>
</reference>
<accession>A0A7K1SR32</accession>
<keyword evidence="2" id="KW-1185">Reference proteome</keyword>
<proteinExistence type="predicted"/>
<organism evidence="1 2">
    <name type="scientific">Spirosoma arboris</name>
    <dbReference type="NCBI Taxonomy" id="2682092"/>
    <lineage>
        <taxon>Bacteria</taxon>
        <taxon>Pseudomonadati</taxon>
        <taxon>Bacteroidota</taxon>
        <taxon>Cytophagia</taxon>
        <taxon>Cytophagales</taxon>
        <taxon>Cytophagaceae</taxon>
        <taxon>Spirosoma</taxon>
    </lineage>
</organism>
<name>A0A7K1SR32_9BACT</name>
<dbReference type="RefSeq" id="WP_157591073.1">
    <property type="nucleotide sequence ID" value="NZ_WPIN01000036.1"/>
</dbReference>
<evidence type="ECO:0000313" key="2">
    <source>
        <dbReference type="Proteomes" id="UP000436006"/>
    </source>
</evidence>
<dbReference type="Proteomes" id="UP000436006">
    <property type="component" value="Unassembled WGS sequence"/>
</dbReference>
<dbReference type="EMBL" id="WPIN01000036">
    <property type="protein sequence ID" value="MVM36275.1"/>
    <property type="molecule type" value="Genomic_DNA"/>
</dbReference>
<comment type="caution">
    <text evidence="1">The sequence shown here is derived from an EMBL/GenBank/DDBJ whole genome shotgun (WGS) entry which is preliminary data.</text>
</comment>